<reference evidence="3 4" key="1">
    <citation type="submission" date="2016-10" db="EMBL/GenBank/DDBJ databases">
        <authorList>
            <person name="de Groot N.N."/>
        </authorList>
    </citation>
    <scope>NUCLEOTIDE SEQUENCE [LARGE SCALE GENOMIC DNA]</scope>
    <source>
        <strain evidence="3 4">CGMCC 4.3143</strain>
    </source>
</reference>
<keyword evidence="1" id="KW-0472">Membrane</keyword>
<feature type="domain" description="Prepilin type IV endopeptidase peptidase" evidence="2">
    <location>
        <begin position="64"/>
        <end position="168"/>
    </location>
</feature>
<gene>
    <name evidence="3" type="ORF">SAMN05216377_11538</name>
</gene>
<evidence type="ECO:0000256" key="1">
    <source>
        <dbReference type="SAM" id="Phobius"/>
    </source>
</evidence>
<dbReference type="EMBL" id="FNBE01000015">
    <property type="protein sequence ID" value="SDG77443.1"/>
    <property type="molecule type" value="Genomic_DNA"/>
</dbReference>
<dbReference type="AlphaFoldDB" id="A0A1G7WZU0"/>
<name>A0A1G7WZU0_PSEOR</name>
<evidence type="ECO:0000313" key="3">
    <source>
        <dbReference type="EMBL" id="SDG77443.1"/>
    </source>
</evidence>
<organism evidence="3 4">
    <name type="scientific">Pseudonocardia oroxyli</name>
    <dbReference type="NCBI Taxonomy" id="366584"/>
    <lineage>
        <taxon>Bacteria</taxon>
        <taxon>Bacillati</taxon>
        <taxon>Actinomycetota</taxon>
        <taxon>Actinomycetes</taxon>
        <taxon>Pseudonocardiales</taxon>
        <taxon>Pseudonocardiaceae</taxon>
        <taxon>Pseudonocardia</taxon>
    </lineage>
</organism>
<protein>
    <submittedName>
        <fullName evidence="3">Type IV leader peptidase family protein</fullName>
    </submittedName>
</protein>
<keyword evidence="4" id="KW-1185">Reference proteome</keyword>
<dbReference type="GO" id="GO:0004190">
    <property type="term" value="F:aspartic-type endopeptidase activity"/>
    <property type="evidence" value="ECO:0007669"/>
    <property type="project" value="InterPro"/>
</dbReference>
<feature type="transmembrane region" description="Helical" evidence="1">
    <location>
        <begin position="108"/>
        <end position="134"/>
    </location>
</feature>
<evidence type="ECO:0000313" key="4">
    <source>
        <dbReference type="Proteomes" id="UP000198967"/>
    </source>
</evidence>
<sequence length="200" mass="19431">MIVGGVVGLALAPLMLVLARRSTRTARPTSAVESVAGALVAGVGIVAAEVGGSATSLALLASVAVFGGAAMIVDVTELRLPNRLVAAQSVAVVLAVSVTGGADPNALIRAAVAAAAMGMVATGLLFVVPTAFGWGDVKILPSLAAATAFLGWRCTALTVGLSGLLLLVSAVTAALNRPGGDVPYGPALVLGTLAGVALTL</sequence>
<feature type="transmembrane region" description="Helical" evidence="1">
    <location>
        <begin position="155"/>
        <end position="176"/>
    </location>
</feature>
<keyword evidence="1" id="KW-0812">Transmembrane</keyword>
<proteinExistence type="predicted"/>
<dbReference type="STRING" id="366584.SAMN05216377_11538"/>
<keyword evidence="1" id="KW-1133">Transmembrane helix</keyword>
<feature type="transmembrane region" description="Helical" evidence="1">
    <location>
        <begin position="43"/>
        <end position="72"/>
    </location>
</feature>
<dbReference type="InterPro" id="IPR000045">
    <property type="entry name" value="Prepilin_IV_endopep_pep"/>
</dbReference>
<evidence type="ECO:0000259" key="2">
    <source>
        <dbReference type="Pfam" id="PF01478"/>
    </source>
</evidence>
<dbReference type="Proteomes" id="UP000198967">
    <property type="component" value="Unassembled WGS sequence"/>
</dbReference>
<dbReference type="Pfam" id="PF01478">
    <property type="entry name" value="Peptidase_A24"/>
    <property type="match status" value="1"/>
</dbReference>
<accession>A0A1G7WZU0</accession>
<dbReference type="GO" id="GO:0016020">
    <property type="term" value="C:membrane"/>
    <property type="evidence" value="ECO:0007669"/>
    <property type="project" value="InterPro"/>
</dbReference>
<feature type="transmembrane region" description="Helical" evidence="1">
    <location>
        <begin position="84"/>
        <end position="102"/>
    </location>
</feature>